<evidence type="ECO:0000256" key="2">
    <source>
        <dbReference type="ARBA" id="ARBA00022771"/>
    </source>
</evidence>
<dbReference type="Gene3D" id="6.20.400.10">
    <property type="match status" value="1"/>
</dbReference>
<feature type="region of interest" description="Disordered" evidence="4">
    <location>
        <begin position="83"/>
        <end position="113"/>
    </location>
</feature>
<dbReference type="GO" id="GO:0002181">
    <property type="term" value="P:cytoplasmic translation"/>
    <property type="evidence" value="ECO:0007669"/>
    <property type="project" value="TreeGrafter"/>
</dbReference>
<evidence type="ECO:0000259" key="5">
    <source>
        <dbReference type="Pfam" id="PF16543"/>
    </source>
</evidence>
<dbReference type="Pfam" id="PF16543">
    <property type="entry name" value="DFRP_C"/>
    <property type="match status" value="1"/>
</dbReference>
<keyword evidence="1" id="KW-0479">Metal-binding</keyword>
<dbReference type="GO" id="GO:0003729">
    <property type="term" value="F:mRNA binding"/>
    <property type="evidence" value="ECO:0007669"/>
    <property type="project" value="TreeGrafter"/>
</dbReference>
<dbReference type="GO" id="GO:0008270">
    <property type="term" value="F:zinc ion binding"/>
    <property type="evidence" value="ECO:0007669"/>
    <property type="project" value="UniProtKB-KW"/>
</dbReference>
<dbReference type="AlphaFoldDB" id="A0A7S2BQG9"/>
<dbReference type="PANTHER" id="PTHR12681:SF0">
    <property type="entry name" value="ZINC FINGER CCCH DOMAIN-CONTAINING PROTEIN 15"/>
    <property type="match status" value="1"/>
</dbReference>
<sequence>MPPKKKNANKKADQKKKDKIIEDKTFGLKNKNKSKKVQGFIKNVQNNVQSSSGKNAEQMKAEKKAAKVAKMQADEELRALFNEALDGSGGLKKQKTKKDKQKEQAASIRKEERDKDTLMKDYPFIADEMLAMTGMLNDMEPEELDEQLAIFKKTGKSEKLTLEQIIELERAKMRAEGRIGTPVTEESLARWKSDREERRRLANIAKVEAEMKKKKGGKGLSVLSGKDLFAYNQSLFVDDEEADDEKYERSSDVGEEEAEENRDAGAAAAKREEQLEAAAEVIVENSAGEAVTVALQESLYLDGDDDDLDGLDDLSDLDSD</sequence>
<evidence type="ECO:0000313" key="6">
    <source>
        <dbReference type="EMBL" id="CAD9403850.1"/>
    </source>
</evidence>
<feature type="compositionally biased region" description="Basic and acidic residues" evidence="4">
    <location>
        <begin position="100"/>
        <end position="113"/>
    </location>
</feature>
<dbReference type="PANTHER" id="PTHR12681">
    <property type="entry name" value="ZINC FINGER-CONTAINING PROTEIN P48ZNF"/>
    <property type="match status" value="1"/>
</dbReference>
<proteinExistence type="predicted"/>
<feature type="region of interest" description="Disordered" evidence="4">
    <location>
        <begin position="240"/>
        <end position="274"/>
    </location>
</feature>
<reference evidence="6" key="1">
    <citation type="submission" date="2021-01" db="EMBL/GenBank/DDBJ databases">
        <authorList>
            <person name="Corre E."/>
            <person name="Pelletier E."/>
            <person name="Niang G."/>
            <person name="Scheremetjew M."/>
            <person name="Finn R."/>
            <person name="Kale V."/>
            <person name="Holt S."/>
            <person name="Cochrane G."/>
            <person name="Meng A."/>
            <person name="Brown T."/>
            <person name="Cohen L."/>
        </authorList>
    </citation>
    <scope>NUCLEOTIDE SEQUENCE</scope>
    <source>
        <strain evidence="6">CCMP1381</strain>
    </source>
</reference>
<name>A0A7S2BQG9_9STRA</name>
<feature type="domain" description="ZC3H15/TMA46 family C-terminal" evidence="5">
    <location>
        <begin position="159"/>
        <end position="253"/>
    </location>
</feature>
<accession>A0A7S2BQG9</accession>
<dbReference type="InterPro" id="IPR032378">
    <property type="entry name" value="ZC3H15/TMA46_C"/>
</dbReference>
<dbReference type="GO" id="GO:0005829">
    <property type="term" value="C:cytosol"/>
    <property type="evidence" value="ECO:0007669"/>
    <property type="project" value="TreeGrafter"/>
</dbReference>
<keyword evidence="3" id="KW-0862">Zinc</keyword>
<organism evidence="6">
    <name type="scientific">Octactis speculum</name>
    <dbReference type="NCBI Taxonomy" id="3111310"/>
    <lineage>
        <taxon>Eukaryota</taxon>
        <taxon>Sar</taxon>
        <taxon>Stramenopiles</taxon>
        <taxon>Ochrophyta</taxon>
        <taxon>Dictyochophyceae</taxon>
        <taxon>Dictyochales</taxon>
        <taxon>Dictyochaceae</taxon>
        <taxon>Octactis</taxon>
    </lineage>
</organism>
<gene>
    <name evidence="6" type="ORF">DSPE1174_LOCUS9328</name>
</gene>
<feature type="region of interest" description="Disordered" evidence="4">
    <location>
        <begin position="1"/>
        <end position="25"/>
    </location>
</feature>
<dbReference type="EMBL" id="HBGS01017708">
    <property type="protein sequence ID" value="CAD9403850.1"/>
    <property type="molecule type" value="Transcribed_RNA"/>
</dbReference>
<feature type="compositionally biased region" description="Basic and acidic residues" evidence="4">
    <location>
        <begin position="10"/>
        <end position="25"/>
    </location>
</feature>
<keyword evidence="2" id="KW-0863">Zinc-finger</keyword>
<protein>
    <recommendedName>
        <fullName evidence="5">ZC3H15/TMA46 family C-terminal domain-containing protein</fullName>
    </recommendedName>
</protein>
<evidence type="ECO:0000256" key="4">
    <source>
        <dbReference type="SAM" id="MobiDB-lite"/>
    </source>
</evidence>
<evidence type="ECO:0000256" key="3">
    <source>
        <dbReference type="ARBA" id="ARBA00022833"/>
    </source>
</evidence>
<evidence type="ECO:0000256" key="1">
    <source>
        <dbReference type="ARBA" id="ARBA00022723"/>
    </source>
</evidence>